<dbReference type="SFLD" id="SFLDF00039">
    <property type="entry name" value="phosphoglycolate_phosphatase_2"/>
    <property type="match status" value="1"/>
</dbReference>
<dbReference type="InterPro" id="IPR023214">
    <property type="entry name" value="HAD_sf"/>
</dbReference>
<feature type="transmembrane region" description="Helical" evidence="14">
    <location>
        <begin position="431"/>
        <end position="448"/>
    </location>
</feature>
<keyword evidence="14" id="KW-0472">Membrane</keyword>
<keyword evidence="6" id="KW-0597">Phosphoprotein</keyword>
<dbReference type="CDD" id="cd07510">
    <property type="entry name" value="HAD_Pase_UmpH-like"/>
    <property type="match status" value="1"/>
</dbReference>
<keyword evidence="14" id="KW-1133">Transmembrane helix</keyword>
<comment type="subcellular location">
    <subcellularLocation>
        <location evidence="2">Plastid</location>
        <location evidence="2">Chloroplast</location>
    </subcellularLocation>
</comment>
<dbReference type="EMBL" id="CAADRP010000014">
    <property type="protein sequence ID" value="VFU21711.1"/>
    <property type="molecule type" value="Genomic_DNA"/>
</dbReference>
<feature type="region of interest" description="Disordered" evidence="13">
    <location>
        <begin position="452"/>
        <end position="498"/>
    </location>
</feature>
<evidence type="ECO:0000256" key="7">
    <source>
        <dbReference type="ARBA" id="ARBA00022640"/>
    </source>
</evidence>
<keyword evidence="14" id="KW-0812">Transmembrane</keyword>
<comment type="similarity">
    <text evidence="3">Belongs to the HAD-like hydrolase superfamily. CbbY/CbbZ/Gph/YieH family.</text>
</comment>
<accession>A0A6N2K6Y4</accession>
<organism evidence="15">
    <name type="scientific">Salix viminalis</name>
    <name type="common">Common osier</name>
    <name type="synonym">Basket willow</name>
    <dbReference type="NCBI Taxonomy" id="40686"/>
    <lineage>
        <taxon>Eukaryota</taxon>
        <taxon>Viridiplantae</taxon>
        <taxon>Streptophyta</taxon>
        <taxon>Embryophyta</taxon>
        <taxon>Tracheophyta</taxon>
        <taxon>Spermatophyta</taxon>
        <taxon>Magnoliopsida</taxon>
        <taxon>eudicotyledons</taxon>
        <taxon>Gunneridae</taxon>
        <taxon>Pentapetalae</taxon>
        <taxon>rosids</taxon>
        <taxon>fabids</taxon>
        <taxon>Malpighiales</taxon>
        <taxon>Salicaceae</taxon>
        <taxon>Saliceae</taxon>
        <taxon>Salix</taxon>
    </lineage>
</organism>
<evidence type="ECO:0000256" key="2">
    <source>
        <dbReference type="ARBA" id="ARBA00004229"/>
    </source>
</evidence>
<evidence type="ECO:0000256" key="14">
    <source>
        <dbReference type="SAM" id="Phobius"/>
    </source>
</evidence>
<evidence type="ECO:0000256" key="4">
    <source>
        <dbReference type="ARBA" id="ARBA00013078"/>
    </source>
</evidence>
<dbReference type="FunFam" id="3.40.50.1000:FF:000447">
    <property type="match status" value="1"/>
</dbReference>
<evidence type="ECO:0000256" key="11">
    <source>
        <dbReference type="ARBA" id="ARBA00023238"/>
    </source>
</evidence>
<keyword evidence="5" id="KW-0150">Chloroplast</keyword>
<comment type="catalytic activity">
    <reaction evidence="1">
        <text>2-phosphoglycolate + H2O = glycolate + phosphate</text>
        <dbReference type="Rhea" id="RHEA:14369"/>
        <dbReference type="ChEBI" id="CHEBI:15377"/>
        <dbReference type="ChEBI" id="CHEBI:29805"/>
        <dbReference type="ChEBI" id="CHEBI:43474"/>
        <dbReference type="ChEBI" id="CHEBI:58033"/>
        <dbReference type="EC" id="3.1.3.18"/>
    </reaction>
</comment>
<evidence type="ECO:0000256" key="8">
    <source>
        <dbReference type="ARBA" id="ARBA00022801"/>
    </source>
</evidence>
<dbReference type="GO" id="GO:0009507">
    <property type="term" value="C:chloroplast"/>
    <property type="evidence" value="ECO:0007669"/>
    <property type="project" value="UniProtKB-SubCell"/>
</dbReference>
<feature type="compositionally biased region" description="Gly residues" evidence="13">
    <location>
        <begin position="452"/>
        <end position="477"/>
    </location>
</feature>
<dbReference type="NCBIfam" id="TIGR01452">
    <property type="entry name" value="PGP_euk"/>
    <property type="match status" value="1"/>
</dbReference>
<dbReference type="GO" id="GO:0009853">
    <property type="term" value="P:photorespiration"/>
    <property type="evidence" value="ECO:0007669"/>
    <property type="project" value="UniProtKB-KW"/>
</dbReference>
<dbReference type="PANTHER" id="PTHR19288">
    <property type="entry name" value="4-NITROPHENYLPHOSPHATASE-RELATED"/>
    <property type="match status" value="1"/>
</dbReference>
<evidence type="ECO:0000256" key="5">
    <source>
        <dbReference type="ARBA" id="ARBA00022528"/>
    </source>
</evidence>
<evidence type="ECO:0000313" key="15">
    <source>
        <dbReference type="EMBL" id="VFU21711.1"/>
    </source>
</evidence>
<dbReference type="SFLD" id="SFLDG01139">
    <property type="entry name" value="C2.A:_Pyridoxal_Phosphate_Phos"/>
    <property type="match status" value="1"/>
</dbReference>
<dbReference type="InterPro" id="IPR006349">
    <property type="entry name" value="PGP_euk"/>
</dbReference>
<evidence type="ECO:0000256" key="13">
    <source>
        <dbReference type="SAM" id="MobiDB-lite"/>
    </source>
</evidence>
<gene>
    <name evidence="15" type="ORF">SVIM_LOCUS16198</name>
</gene>
<evidence type="ECO:0000256" key="10">
    <source>
        <dbReference type="ARBA" id="ARBA00022990"/>
    </source>
</evidence>
<reference evidence="15" key="1">
    <citation type="submission" date="2019-03" db="EMBL/GenBank/DDBJ databases">
        <authorList>
            <person name="Mank J."/>
            <person name="Almeida P."/>
        </authorList>
    </citation>
    <scope>NUCLEOTIDE SEQUENCE</scope>
    <source>
        <strain evidence="15">78183</strain>
    </source>
</reference>
<proteinExistence type="inferred from homology"/>
<evidence type="ECO:0000256" key="9">
    <source>
        <dbReference type="ARBA" id="ARBA00022946"/>
    </source>
</evidence>
<keyword evidence="7" id="KW-0934">Plastid</keyword>
<dbReference type="Pfam" id="PF13344">
    <property type="entry name" value="Hydrolase_6"/>
    <property type="match status" value="1"/>
</dbReference>
<dbReference type="InterPro" id="IPR036412">
    <property type="entry name" value="HAD-like_sf"/>
</dbReference>
<keyword evidence="8" id="KW-0378">Hydrolase</keyword>
<evidence type="ECO:0000256" key="12">
    <source>
        <dbReference type="ARBA" id="ARBA00059713"/>
    </source>
</evidence>
<name>A0A6N2K6Y4_SALVM</name>
<protein>
    <recommendedName>
        <fullName evidence="4">phosphoglycolate phosphatase</fullName>
        <ecNumber evidence="4">3.1.3.18</ecNumber>
    </recommendedName>
</protein>
<dbReference type="Gene3D" id="3.40.50.1000">
    <property type="entry name" value="HAD superfamily/HAD-like"/>
    <property type="match status" value="2"/>
</dbReference>
<dbReference type="EC" id="3.1.3.18" evidence="4"/>
<feature type="transmembrane region" description="Helical" evidence="14">
    <location>
        <begin position="509"/>
        <end position="528"/>
    </location>
</feature>
<dbReference type="Pfam" id="PF13242">
    <property type="entry name" value="Hydrolase_like"/>
    <property type="match status" value="1"/>
</dbReference>
<keyword evidence="9" id="KW-0809">Transit peptide</keyword>
<dbReference type="AlphaFoldDB" id="A0A6N2K6Y4"/>
<keyword evidence="10" id="KW-0007">Acetylation</keyword>
<dbReference type="PANTHER" id="PTHR19288:SF75">
    <property type="entry name" value="PHOSPHOGLYCOLATE PHOSPHATASE 2"/>
    <property type="match status" value="1"/>
</dbReference>
<dbReference type="GO" id="GO:0008967">
    <property type="term" value="F:phosphoglycolate phosphatase activity"/>
    <property type="evidence" value="ECO:0007669"/>
    <property type="project" value="UniProtKB-EC"/>
</dbReference>
<dbReference type="SUPFAM" id="SSF56784">
    <property type="entry name" value="HAD-like"/>
    <property type="match status" value="1"/>
</dbReference>
<sequence length="636" mass="66334">MNTAKRAAQLLSTQNIRSLFDSVEAFLFDCDGVIWKGDKLIDGVSETLDWLRSKGKKLVFVTNNSLKSRIQYAKKFHSLGISVAEDEIFSSSFAAAMYLKVNNFPQEKKVYVIGGEGILEELQIAGFTGLGGPEDGEKRVELKPNSLFEHDKSVGAVVVGIDPRINYYKLQYGTLCIRENPGCLFIATNRDAVGHMTDLQEWPGAGSMVAAMCGSTEREPIVVGKPSTFMMDFLLEKFHINTSKMCMVGDRLDTDILFGQNAGCKTLLVLSGVTTQTTLQDPSNNVQPDYYTSQAVFMEAVAELSAASIYFLEAIVAAFPNRFPIFLAPSPALSKLSSSLLAMRSISSSNLLNSSMALSMSDSRYSSASCTATSASSTSFSCSSSIAAHDLYASISKSFMTSSVEEGSKFLSWKAWLESKAKMKFNKATKMLVIVTIIALLIASAAAGRGSHGGGGSRGGSSAGGGTPGLQSGGGTLSRGRGTTMPVGAGGTRSTAGHSDMKVVAASKGSKTLLLVVIIGLMLTSAVAKGGGGFRGGRAAGTGGLIGGGTATTGGKTSASVTWGPTSTFWLLLTGGGTPGLQSGGGILSRGRGTTMPVGAGGTRTAGHSGSASLARDAASISLHALCISFLFLMLW</sequence>
<dbReference type="FunFam" id="3.40.50.1000:FF:000039">
    <property type="entry name" value="Phosphoglycolate phosphatase"/>
    <property type="match status" value="1"/>
</dbReference>
<dbReference type="SFLD" id="SFLDS00003">
    <property type="entry name" value="Haloacid_Dehalogenase"/>
    <property type="match status" value="1"/>
</dbReference>
<comment type="function">
    <text evidence="12">Photorespiratory enzyme that dephosphorylates the 2-phosphoglycolate produced by the RuBisCO oxygenation reaction.</text>
</comment>
<dbReference type="InterPro" id="IPR006357">
    <property type="entry name" value="HAD-SF_hydro_IIA"/>
</dbReference>
<evidence type="ECO:0000256" key="3">
    <source>
        <dbReference type="ARBA" id="ARBA00006171"/>
    </source>
</evidence>
<evidence type="ECO:0000256" key="1">
    <source>
        <dbReference type="ARBA" id="ARBA00000830"/>
    </source>
</evidence>
<keyword evidence="11" id="KW-0601">Photorespiration</keyword>
<dbReference type="NCBIfam" id="TIGR01460">
    <property type="entry name" value="HAD-SF-IIA"/>
    <property type="match status" value="1"/>
</dbReference>
<evidence type="ECO:0000256" key="6">
    <source>
        <dbReference type="ARBA" id="ARBA00022553"/>
    </source>
</evidence>